<dbReference type="PRINTS" id="PR00784">
    <property type="entry name" value="MTUNCOUPLING"/>
</dbReference>
<evidence type="ECO:0000313" key="10">
    <source>
        <dbReference type="EMBL" id="QDZ22710.1"/>
    </source>
</evidence>
<name>A0A5B8MTG0_9CHLO</name>
<evidence type="ECO:0000256" key="1">
    <source>
        <dbReference type="ARBA" id="ARBA00004141"/>
    </source>
</evidence>
<dbReference type="PANTHER" id="PTHR45618">
    <property type="entry name" value="MITOCHONDRIAL DICARBOXYLATE CARRIER-RELATED"/>
    <property type="match status" value="1"/>
</dbReference>
<accession>A0A5B8MTG0</accession>
<feature type="repeat" description="Solcar" evidence="8">
    <location>
        <begin position="6"/>
        <end position="93"/>
    </location>
</feature>
<keyword evidence="11" id="KW-1185">Reference proteome</keyword>
<dbReference type="GO" id="GO:0055085">
    <property type="term" value="P:transmembrane transport"/>
    <property type="evidence" value="ECO:0007669"/>
    <property type="project" value="InterPro"/>
</dbReference>
<evidence type="ECO:0000256" key="7">
    <source>
        <dbReference type="ARBA" id="ARBA00023136"/>
    </source>
</evidence>
<dbReference type="PROSITE" id="PS50920">
    <property type="entry name" value="SOLCAR"/>
    <property type="match status" value="3"/>
</dbReference>
<evidence type="ECO:0000256" key="2">
    <source>
        <dbReference type="ARBA" id="ARBA00006375"/>
    </source>
</evidence>
<evidence type="ECO:0000256" key="4">
    <source>
        <dbReference type="ARBA" id="ARBA00022692"/>
    </source>
</evidence>
<evidence type="ECO:0000256" key="6">
    <source>
        <dbReference type="ARBA" id="ARBA00022989"/>
    </source>
</evidence>
<feature type="repeat" description="Solcar" evidence="8">
    <location>
        <begin position="110"/>
        <end position="195"/>
    </location>
</feature>
<organism evidence="10 11">
    <name type="scientific">Chloropicon primus</name>
    <dbReference type="NCBI Taxonomy" id="1764295"/>
    <lineage>
        <taxon>Eukaryota</taxon>
        <taxon>Viridiplantae</taxon>
        <taxon>Chlorophyta</taxon>
        <taxon>Chloropicophyceae</taxon>
        <taxon>Chloropicales</taxon>
        <taxon>Chloropicaceae</taxon>
        <taxon>Chloropicon</taxon>
    </lineage>
</organism>
<keyword evidence="7 8" id="KW-0472">Membrane</keyword>
<dbReference type="InterPro" id="IPR050391">
    <property type="entry name" value="Mito_Metabolite_Transporter"/>
</dbReference>
<dbReference type="EMBL" id="CP031041">
    <property type="protein sequence ID" value="QDZ22710.1"/>
    <property type="molecule type" value="Genomic_DNA"/>
</dbReference>
<dbReference type="Proteomes" id="UP000316726">
    <property type="component" value="Chromosome 8"/>
</dbReference>
<dbReference type="AlphaFoldDB" id="A0A5B8MTG0"/>
<reference evidence="10 11" key="1">
    <citation type="submission" date="2018-07" db="EMBL/GenBank/DDBJ databases">
        <title>The complete nuclear genome of the prasinophyte Chloropicon primus (CCMP1205).</title>
        <authorList>
            <person name="Pombert J.-F."/>
            <person name="Otis C."/>
            <person name="Turmel M."/>
            <person name="Lemieux C."/>
        </authorList>
    </citation>
    <scope>NUCLEOTIDE SEQUENCE [LARGE SCALE GENOMIC DNA]</scope>
    <source>
        <strain evidence="10 11">CCMP1205</strain>
    </source>
</reference>
<gene>
    <name evidence="10" type="ORF">A3770_08p52280</name>
</gene>
<dbReference type="InterPro" id="IPR002067">
    <property type="entry name" value="MCP"/>
</dbReference>
<dbReference type="InterPro" id="IPR023395">
    <property type="entry name" value="MCP_dom_sf"/>
</dbReference>
<keyword evidence="4 8" id="KW-0812">Transmembrane</keyword>
<protein>
    <submittedName>
        <fullName evidence="10">Mitochondrial carrier protein</fullName>
    </submittedName>
</protein>
<sequence length="296" mass="30590">MGGSALDGFTAWFIAGASNATGATATHPIDVVKLRMQLGDGAFGGGRGAFAGTAALVREEGVTALARGLHASVLREMVYAGLRLGCYDSAKGIVGGVTSALTGGGSGADGLLVTKVLAGALSGAFGSALGSPTELLKVRLQSETVAGRGIVETAVRITTREGGLAGWWRGAVPFVQRSSVLTAAQIASYDHTKHTLLDQGLFLEGMPLHFTASMVAGFAASAASTPFDFAKSRLMSGRAEYRGQSSVQALTNAIREGGILAPYRGFLANWMRIGPHTIVTFLVYERLRIAVGFKPV</sequence>
<comment type="subcellular location">
    <subcellularLocation>
        <location evidence="1">Membrane</location>
        <topology evidence="1">Multi-pass membrane protein</topology>
    </subcellularLocation>
</comment>
<evidence type="ECO:0000256" key="8">
    <source>
        <dbReference type="PROSITE-ProRule" id="PRU00282"/>
    </source>
</evidence>
<feature type="repeat" description="Solcar" evidence="8">
    <location>
        <begin position="204"/>
        <end position="290"/>
    </location>
</feature>
<evidence type="ECO:0000256" key="3">
    <source>
        <dbReference type="ARBA" id="ARBA00022448"/>
    </source>
</evidence>
<dbReference type="GO" id="GO:0016020">
    <property type="term" value="C:membrane"/>
    <property type="evidence" value="ECO:0007669"/>
    <property type="project" value="UniProtKB-SubCell"/>
</dbReference>
<comment type="similarity">
    <text evidence="2 9">Belongs to the mitochondrial carrier (TC 2.A.29) family.</text>
</comment>
<evidence type="ECO:0000313" key="11">
    <source>
        <dbReference type="Proteomes" id="UP000316726"/>
    </source>
</evidence>
<proteinExistence type="inferred from homology"/>
<evidence type="ECO:0000256" key="9">
    <source>
        <dbReference type="RuleBase" id="RU000488"/>
    </source>
</evidence>
<keyword evidence="6" id="KW-1133">Transmembrane helix</keyword>
<dbReference type="InterPro" id="IPR018108">
    <property type="entry name" value="MCP_transmembrane"/>
</dbReference>
<evidence type="ECO:0000256" key="5">
    <source>
        <dbReference type="ARBA" id="ARBA00022737"/>
    </source>
</evidence>
<dbReference type="OrthoDB" id="6703404at2759"/>
<keyword evidence="3 9" id="KW-0813">Transport</keyword>
<keyword evidence="5" id="KW-0677">Repeat</keyword>
<dbReference type="Gene3D" id="1.50.40.10">
    <property type="entry name" value="Mitochondrial carrier domain"/>
    <property type="match status" value="1"/>
</dbReference>
<dbReference type="Pfam" id="PF00153">
    <property type="entry name" value="Mito_carr"/>
    <property type="match status" value="3"/>
</dbReference>
<dbReference type="SUPFAM" id="SSF103506">
    <property type="entry name" value="Mitochondrial carrier"/>
    <property type="match status" value="1"/>
</dbReference>